<gene>
    <name evidence="2" type="ORF">POL67_34870</name>
</gene>
<evidence type="ECO:0000313" key="3">
    <source>
        <dbReference type="Proteomes" id="UP001221411"/>
    </source>
</evidence>
<accession>A0ABT5EXN4</accession>
<name>A0ABT5EXN4_9BACT</name>
<keyword evidence="3" id="KW-1185">Reference proteome</keyword>
<feature type="region of interest" description="Disordered" evidence="1">
    <location>
        <begin position="1"/>
        <end position="24"/>
    </location>
</feature>
<reference evidence="2 3" key="1">
    <citation type="submission" date="2022-11" db="EMBL/GenBank/DDBJ databases">
        <title>Minimal conservation of predation-associated metabolite biosynthetic gene clusters underscores biosynthetic potential of Myxococcota including descriptions for ten novel species: Archangium lansinium sp. nov., Myxococcus landrumus sp. nov., Nannocystis bai.</title>
        <authorList>
            <person name="Ahearne A."/>
            <person name="Stevens C."/>
            <person name="Dowd S."/>
        </authorList>
    </citation>
    <scope>NUCLEOTIDE SEQUENCE [LARGE SCALE GENOMIC DNA]</scope>
    <source>
        <strain evidence="2 3">RJM3</strain>
    </source>
</reference>
<organism evidence="2 3">
    <name type="scientific">Polyangium mundeleinium</name>
    <dbReference type="NCBI Taxonomy" id="2995306"/>
    <lineage>
        <taxon>Bacteria</taxon>
        <taxon>Pseudomonadati</taxon>
        <taxon>Myxococcota</taxon>
        <taxon>Polyangia</taxon>
        <taxon>Polyangiales</taxon>
        <taxon>Polyangiaceae</taxon>
        <taxon>Polyangium</taxon>
    </lineage>
</organism>
<evidence type="ECO:0000313" key="2">
    <source>
        <dbReference type="EMBL" id="MDC0746563.1"/>
    </source>
</evidence>
<protein>
    <submittedName>
        <fullName evidence="2">Uncharacterized protein</fullName>
    </submittedName>
</protein>
<proteinExistence type="predicted"/>
<dbReference type="Proteomes" id="UP001221411">
    <property type="component" value="Unassembled WGS sequence"/>
</dbReference>
<comment type="caution">
    <text evidence="2">The sequence shown here is derived from an EMBL/GenBank/DDBJ whole genome shotgun (WGS) entry which is preliminary data.</text>
</comment>
<dbReference type="EMBL" id="JAQNDO010000001">
    <property type="protein sequence ID" value="MDC0746563.1"/>
    <property type="molecule type" value="Genomic_DNA"/>
</dbReference>
<sequence length="103" mass="11182">MGRKHDQARAMMHGNPGQLRMPCPRGELGLDLDAELPQVIRLAAQMPAGRLVEGVVFFGEGELGAELIDDVDEVQLVAEQQRECCGSLVCLIILGRQRGTAND</sequence>
<evidence type="ECO:0000256" key="1">
    <source>
        <dbReference type="SAM" id="MobiDB-lite"/>
    </source>
</evidence>